<dbReference type="CDD" id="cd04301">
    <property type="entry name" value="NAT_SF"/>
    <property type="match status" value="1"/>
</dbReference>
<dbReference type="RefSeq" id="WP_210394407.1">
    <property type="nucleotide sequence ID" value="NZ_CP023275.1"/>
</dbReference>
<keyword evidence="2 4" id="KW-0012">Acyltransferase</keyword>
<evidence type="ECO:0000256" key="2">
    <source>
        <dbReference type="ARBA" id="ARBA00023315"/>
    </source>
</evidence>
<dbReference type="InterPro" id="IPR016181">
    <property type="entry name" value="Acyl_CoA_acyltransferase"/>
</dbReference>
<evidence type="ECO:0000313" key="5">
    <source>
        <dbReference type="Proteomes" id="UP000217349"/>
    </source>
</evidence>
<gene>
    <name evidence="4" type="ORF">SJPD1_0607</name>
</gene>
<name>A0A290HAY9_9BACT</name>
<feature type="domain" description="N-acetyltransferase" evidence="3">
    <location>
        <begin position="2"/>
        <end position="151"/>
    </location>
</feature>
<dbReference type="Gene3D" id="3.40.630.30">
    <property type="match status" value="1"/>
</dbReference>
<evidence type="ECO:0000259" key="3">
    <source>
        <dbReference type="PROSITE" id="PS51186"/>
    </source>
</evidence>
<evidence type="ECO:0000313" key="4">
    <source>
        <dbReference type="EMBL" id="ATB68722.1"/>
    </source>
</evidence>
<dbReference type="GO" id="GO:0035447">
    <property type="term" value="F:mycothiol synthase activity"/>
    <property type="evidence" value="ECO:0007669"/>
    <property type="project" value="UniProtKB-EC"/>
</dbReference>
<dbReference type="AlphaFoldDB" id="A0A290HAY9"/>
<protein>
    <submittedName>
        <fullName evidence="4">N-acetyltransferase</fullName>
        <ecNumber evidence="4">2.3.1.189</ecNumber>
    </submittedName>
</protein>
<dbReference type="Proteomes" id="UP000217349">
    <property type="component" value="Chromosome"/>
</dbReference>
<dbReference type="EMBL" id="CP023275">
    <property type="protein sequence ID" value="ATB68722.1"/>
    <property type="molecule type" value="Genomic_DNA"/>
</dbReference>
<sequence>MMRVDEAKNSDMESLVDLLILLFSQEAEFTPKRDSQRAGLQLILDDPQVGTLFVLKEEDKIIGMVSLLWTISTALGGRVAFLEDMVVDTAWRGRGGGHMLVEHAIAYAKKLTCKRITLLTDTDNLAAHHFYQQFGFQTSVMQPMRLILTDQ</sequence>
<proteinExistence type="predicted"/>
<accession>A0A290HAY9</accession>
<dbReference type="SUPFAM" id="SSF55729">
    <property type="entry name" value="Acyl-CoA N-acyltransferases (Nat)"/>
    <property type="match status" value="1"/>
</dbReference>
<dbReference type="InterPro" id="IPR050832">
    <property type="entry name" value="Bact_Acetyltransf"/>
</dbReference>
<keyword evidence="1 4" id="KW-0808">Transferase</keyword>
<dbReference type="InterPro" id="IPR000182">
    <property type="entry name" value="GNAT_dom"/>
</dbReference>
<organism evidence="4 5">
    <name type="scientific">Sulfurospirillum diekertiae</name>
    <dbReference type="NCBI Taxonomy" id="1854492"/>
    <lineage>
        <taxon>Bacteria</taxon>
        <taxon>Pseudomonadati</taxon>
        <taxon>Campylobacterota</taxon>
        <taxon>Epsilonproteobacteria</taxon>
        <taxon>Campylobacterales</taxon>
        <taxon>Sulfurospirillaceae</taxon>
        <taxon>Sulfurospirillum</taxon>
    </lineage>
</organism>
<dbReference type="EC" id="2.3.1.189" evidence="4"/>
<dbReference type="PANTHER" id="PTHR43877">
    <property type="entry name" value="AMINOALKYLPHOSPHONATE N-ACETYLTRANSFERASE-RELATED-RELATED"/>
    <property type="match status" value="1"/>
</dbReference>
<reference evidence="5" key="1">
    <citation type="submission" date="2017-09" db="EMBL/GenBank/DDBJ databases">
        <title>The complete genome of Sulfurospirillum sp. JPD-1.</title>
        <authorList>
            <person name="Goris T."/>
        </authorList>
    </citation>
    <scope>NUCLEOTIDE SEQUENCE [LARGE SCALE GENOMIC DNA]</scope>
    <source>
        <strain evidence="5">JPD-1</strain>
    </source>
</reference>
<dbReference type="KEGG" id="sulj:SJPD1_0607"/>
<evidence type="ECO:0000256" key="1">
    <source>
        <dbReference type="ARBA" id="ARBA00022679"/>
    </source>
</evidence>
<dbReference type="PROSITE" id="PS51186">
    <property type="entry name" value="GNAT"/>
    <property type="match status" value="1"/>
</dbReference>
<dbReference type="Pfam" id="PF00583">
    <property type="entry name" value="Acetyltransf_1"/>
    <property type="match status" value="1"/>
</dbReference>